<organism evidence="4 5">
    <name type="scientific">Sorangium cellulosum</name>
    <name type="common">Polyangium cellulosum</name>
    <dbReference type="NCBI Taxonomy" id="56"/>
    <lineage>
        <taxon>Bacteria</taxon>
        <taxon>Pseudomonadati</taxon>
        <taxon>Myxococcota</taxon>
        <taxon>Polyangia</taxon>
        <taxon>Polyangiales</taxon>
        <taxon>Polyangiaceae</taxon>
        <taxon>Sorangium</taxon>
    </lineage>
</organism>
<name>A0A150SW56_SORCE</name>
<dbReference type="EMBL" id="JEMB01000510">
    <property type="protein sequence ID" value="KYF96674.1"/>
    <property type="molecule type" value="Genomic_DNA"/>
</dbReference>
<reference evidence="4 5" key="1">
    <citation type="submission" date="2014-02" db="EMBL/GenBank/DDBJ databases">
        <title>The small core and large imbalanced accessory genome model reveals a collaborative survival strategy of Sorangium cellulosum strains in nature.</title>
        <authorList>
            <person name="Han K."/>
            <person name="Peng R."/>
            <person name="Blom J."/>
            <person name="Li Y.-Z."/>
        </authorList>
    </citation>
    <scope>NUCLEOTIDE SEQUENCE [LARGE SCALE GENOMIC DNA]</scope>
    <source>
        <strain evidence="4 5">So0011-07</strain>
    </source>
</reference>
<evidence type="ECO:0000313" key="5">
    <source>
        <dbReference type="Proteomes" id="UP000075635"/>
    </source>
</evidence>
<dbReference type="Proteomes" id="UP000075635">
    <property type="component" value="Unassembled WGS sequence"/>
</dbReference>
<dbReference type="InterPro" id="IPR011936">
    <property type="entry name" value="Myxo_disulph_rpt"/>
</dbReference>
<evidence type="ECO:0000256" key="1">
    <source>
        <dbReference type="ARBA" id="ARBA00022729"/>
    </source>
</evidence>
<evidence type="ECO:0000256" key="2">
    <source>
        <dbReference type="ARBA" id="ARBA00022737"/>
    </source>
</evidence>
<sequence>MGLCVFACTRSGECRDGYTCSDVVGGITACIPACTENAQCPELGMCDTLDGRCVLGETQCTDGADDEGDDLVDCADDDCDATCGPLVDAACADAAPVATTTVEGDTSRGTRLFEGSCMGLGPEEVHLFTPPAGQSGTLRVELHSDSDHVLYARTACADGLSELDCQDKSVATGGGPEEEKLTIVLHRGQTVPIFVDAYSQDDAGPYTLDFLFSPTLCGDGTVDPPEECDDHNTTSGDGCSAECTLELDAVCREALVAVIGDNEGDTRTGTSLFEGSCLGYLRPEKIHTFTPPSDGTLLLRLSSDTDLGMYVRTSCVDDDSQVECMDNVGDDSEEVLEIDVDGGVPLFIFVDTYFVTDAGPYTLNLAFTPAP</sequence>
<proteinExistence type="predicted"/>
<gene>
    <name evidence="4" type="ORF">BE17_37375</name>
</gene>
<protein>
    <recommendedName>
        <fullName evidence="6">Disintegrin domain-containing protein</fullName>
    </recommendedName>
</protein>
<dbReference type="Pfam" id="PF13948">
    <property type="entry name" value="DUF4215"/>
    <property type="match status" value="1"/>
</dbReference>
<dbReference type="NCBIfam" id="TIGR02232">
    <property type="entry name" value="myxo_disulf_rpt"/>
    <property type="match status" value="1"/>
</dbReference>
<keyword evidence="1" id="KW-0732">Signal</keyword>
<comment type="caution">
    <text evidence="4">The sequence shown here is derived from an EMBL/GenBank/DDBJ whole genome shotgun (WGS) entry which is preliminary data.</text>
</comment>
<keyword evidence="2" id="KW-0677">Repeat</keyword>
<evidence type="ECO:0008006" key="6">
    <source>
        <dbReference type="Google" id="ProtNLM"/>
    </source>
</evidence>
<accession>A0A150SW56</accession>
<evidence type="ECO:0000313" key="4">
    <source>
        <dbReference type="EMBL" id="KYF96674.1"/>
    </source>
</evidence>
<keyword evidence="3" id="KW-1015">Disulfide bond</keyword>
<dbReference type="AlphaFoldDB" id="A0A150SW56"/>
<evidence type="ECO:0000256" key="3">
    <source>
        <dbReference type="ARBA" id="ARBA00023157"/>
    </source>
</evidence>